<dbReference type="PATRIC" id="fig|1403949.3.peg.44"/>
<protein>
    <recommendedName>
        <fullName evidence="3">Recombinase RecT</fullName>
    </recommendedName>
</protein>
<accession>W1V8X9</accession>
<reference evidence="1 2" key="1">
    <citation type="submission" date="2013-12" db="EMBL/GenBank/DDBJ databases">
        <title>A Varibaculum cambriense genome reconstructed from a premature infant gut community with otherwise low bacterial novelty that shifts toward anaerobic metabolism during the third week of life.</title>
        <authorList>
            <person name="Brown C.T."/>
            <person name="Sharon I."/>
            <person name="Thomas B.C."/>
            <person name="Castelle C.J."/>
            <person name="Morowitz M.J."/>
            <person name="Banfield J.F."/>
        </authorList>
    </citation>
    <scope>NUCLEOTIDE SEQUENCE [LARGE SCALE GENOMIC DNA]</scope>
    <source>
        <strain evidence="2">DORA_11</strain>
    </source>
</reference>
<gene>
    <name evidence="1" type="ORF">Q619_VDC00007G0013</name>
</gene>
<dbReference type="AlphaFoldDB" id="W1V8X9"/>
<dbReference type="Proteomes" id="UP000018855">
    <property type="component" value="Unassembled WGS sequence"/>
</dbReference>
<proteinExistence type="predicted"/>
<sequence>MANEIATRNNTNLPGFQSAEGFELLQRQAKMFTHSTLVPQQFQGEQNMGNAIIALEMATRMNASPLMVMQNLYIVYGNPGWSSKFLIATFNQCGRFEAIKYRPTGEKGTDSQGIIAYTREKGSDEIIAGPEVTIALAKQEGWYDKKGSKWKTMPDQMLRYRAAAWLIRTTAPEISMGLQTADEIIDVEGRVVDTADVVAETIEKNANSEVIDIEPTPTNEFVDPETGEVVNMFGD</sequence>
<evidence type="ECO:0000313" key="1">
    <source>
        <dbReference type="EMBL" id="ETJ02437.1"/>
    </source>
</evidence>
<name>W1V8X9_9FIRM</name>
<organism evidence="1 2">
    <name type="scientific">Veillonella dispar DORA_11</name>
    <dbReference type="NCBI Taxonomy" id="1403949"/>
    <lineage>
        <taxon>Bacteria</taxon>
        <taxon>Bacillati</taxon>
        <taxon>Bacillota</taxon>
        <taxon>Negativicutes</taxon>
        <taxon>Veillonellales</taxon>
        <taxon>Veillonellaceae</taxon>
        <taxon>Veillonella</taxon>
    </lineage>
</organism>
<evidence type="ECO:0008006" key="3">
    <source>
        <dbReference type="Google" id="ProtNLM"/>
    </source>
</evidence>
<evidence type="ECO:0000313" key="2">
    <source>
        <dbReference type="Proteomes" id="UP000018855"/>
    </source>
</evidence>
<comment type="caution">
    <text evidence="1">The sequence shown here is derived from an EMBL/GenBank/DDBJ whole genome shotgun (WGS) entry which is preliminary data.</text>
</comment>
<dbReference type="EMBL" id="AZMJ01000007">
    <property type="protein sequence ID" value="ETJ02437.1"/>
    <property type="molecule type" value="Genomic_DNA"/>
</dbReference>